<protein>
    <submittedName>
        <fullName evidence="1">Uncharacterized protein</fullName>
    </submittedName>
</protein>
<dbReference type="RefSeq" id="WP_001194248.1">
    <property type="nucleotide sequence ID" value="NZ_AP021936.1"/>
</dbReference>
<proteinExistence type="predicted"/>
<dbReference type="Proteomes" id="UP000515758">
    <property type="component" value="Chromosome"/>
</dbReference>
<dbReference type="EMBL" id="AP021936">
    <property type="protein sequence ID" value="BBQ47714.1"/>
    <property type="molecule type" value="Genomic_DNA"/>
</dbReference>
<dbReference type="AlphaFoldDB" id="A0A1H8PW08"/>
<name>A0A1H8PW08_ACIPI</name>
<evidence type="ECO:0000313" key="2">
    <source>
        <dbReference type="Proteomes" id="UP000515758"/>
    </source>
</evidence>
<reference evidence="1 2" key="1">
    <citation type="submission" date="2019-12" db="EMBL/GenBank/DDBJ databases">
        <title>complete genome sequences of Acinetobacter pittii str. WP2-W18-ESBL-11 isolated from wastewater treatment plant effluent.</title>
        <authorList>
            <person name="Sekizuka T."/>
            <person name="Itokawa K."/>
            <person name="Yatsu K."/>
            <person name="Inamine Y."/>
            <person name="Kuroda M."/>
        </authorList>
    </citation>
    <scope>NUCLEOTIDE SEQUENCE [LARGE SCALE GENOMIC DNA]</scope>
    <source>
        <strain evidence="1 2">WP2-W18-ESBL-11</strain>
    </source>
</reference>
<sequence length="426" mass="49804">MQTLYTLDELLVASENKLNISTIKHHCRLGELHPCLYFEGNIICIHEERFQNGLDKRDPIAHSRTVSWSKAFKGYIYVTDFIDYIDHSNSETGGVFFDVEKIIDYISPNTEFPYLKQDEYLKALPKMIDDDIQEKRWLHEIKYFEGNPFKSKEIVFHVNEVKNILNPNNKPKPVAFLDYSDRPFLTKLFKNDFFTPIEAACLISKDDPDIIVLLYKNNKDQFKMNYPKTYDALVLIQRAIELEILKSVNETDIPQLDLAEFLVNRGYVINNFNKRNFEGRCAPYLFYFEGRKRPKPEVIDFSNIEDPLSEINYLRFKVSKQLIEIEKLKFHSSTVLGAKEPQVNTMITQVDPNQYLTPALKAIKGVIQEFWIKYNPETDIAPKQSTVMDWIGDNYPEFTNNDYMKKCIDKICRHPNAKTGGNSKIK</sequence>
<evidence type="ECO:0000313" key="1">
    <source>
        <dbReference type="EMBL" id="BBQ47714.1"/>
    </source>
</evidence>
<accession>A0A1H8PW08</accession>
<gene>
    <name evidence="1" type="ORF">WP2W18E11_07120</name>
</gene>
<organism evidence="1 2">
    <name type="scientific">Acinetobacter pittii</name>
    <name type="common">Acinetobacter genomosp. 3</name>
    <dbReference type="NCBI Taxonomy" id="48296"/>
    <lineage>
        <taxon>Bacteria</taxon>
        <taxon>Pseudomonadati</taxon>
        <taxon>Pseudomonadota</taxon>
        <taxon>Gammaproteobacteria</taxon>
        <taxon>Moraxellales</taxon>
        <taxon>Moraxellaceae</taxon>
        <taxon>Acinetobacter</taxon>
        <taxon>Acinetobacter calcoaceticus/baumannii complex</taxon>
    </lineage>
</organism>